<proteinExistence type="predicted"/>
<sequence length="316" mass="34186">MLTRRAAREAANATAAPQTPERDQRIIVSNPQTPLSHIETSSPISSPPGDWETFPPGPGHHATVTPTAGRGDQGIDANKLPMPPGFISPRPIGEQPSLPIGDTGHHTAPPNHGHDSPATRNVTTPEPPPASFSHESPATRKVTPPEPPEPPELPEPPPTSCGHNCPAAHNVTTPEPAEPPEPSHHHLTPINTAPRGHTLQSLLGSTERGRLSNTSATRSKQIFSTDIPDDEDESNLEPKDSSQLTTFFPPGSVIPLNALYYTTKEAMLFDLEIKPWHQIKPRTDCKPQNEAFAELLRRISIHSVAFRSAPDPSTWE</sequence>
<protein>
    <submittedName>
        <fullName evidence="2">Uncharacterized protein</fullName>
    </submittedName>
</protein>
<dbReference type="VEuPathDB" id="FungiDB:BD410DRAFT_847051"/>
<organism evidence="2 3">
    <name type="scientific">Rickenella mellea</name>
    <dbReference type="NCBI Taxonomy" id="50990"/>
    <lineage>
        <taxon>Eukaryota</taxon>
        <taxon>Fungi</taxon>
        <taxon>Dikarya</taxon>
        <taxon>Basidiomycota</taxon>
        <taxon>Agaricomycotina</taxon>
        <taxon>Agaricomycetes</taxon>
        <taxon>Hymenochaetales</taxon>
        <taxon>Rickenellaceae</taxon>
        <taxon>Rickenella</taxon>
    </lineage>
</organism>
<evidence type="ECO:0000313" key="2">
    <source>
        <dbReference type="EMBL" id="TDL13342.1"/>
    </source>
</evidence>
<dbReference type="EMBL" id="ML170704">
    <property type="protein sequence ID" value="TDL13342.1"/>
    <property type="molecule type" value="Genomic_DNA"/>
</dbReference>
<evidence type="ECO:0000313" key="3">
    <source>
        <dbReference type="Proteomes" id="UP000294933"/>
    </source>
</evidence>
<accession>A0A4Y7PEV4</accession>
<dbReference type="Proteomes" id="UP000294933">
    <property type="component" value="Unassembled WGS sequence"/>
</dbReference>
<feature type="region of interest" description="Disordered" evidence="1">
    <location>
        <begin position="1"/>
        <end position="197"/>
    </location>
</feature>
<feature type="compositionally biased region" description="Pro residues" evidence="1">
    <location>
        <begin position="144"/>
        <end position="159"/>
    </location>
</feature>
<gene>
    <name evidence="2" type="ORF">BD410DRAFT_847051</name>
</gene>
<evidence type="ECO:0000256" key="1">
    <source>
        <dbReference type="SAM" id="MobiDB-lite"/>
    </source>
</evidence>
<name>A0A4Y7PEV4_9AGAM</name>
<keyword evidence="3" id="KW-1185">Reference proteome</keyword>
<dbReference type="AlphaFoldDB" id="A0A4Y7PEV4"/>
<feature type="compositionally biased region" description="Polar residues" evidence="1">
    <location>
        <begin position="27"/>
        <end position="44"/>
    </location>
</feature>
<reference evidence="2 3" key="1">
    <citation type="submission" date="2018-06" db="EMBL/GenBank/DDBJ databases">
        <title>A transcriptomic atlas of mushroom development highlights an independent origin of complex multicellularity.</title>
        <authorList>
            <consortium name="DOE Joint Genome Institute"/>
            <person name="Krizsan K."/>
            <person name="Almasi E."/>
            <person name="Merenyi Z."/>
            <person name="Sahu N."/>
            <person name="Viragh M."/>
            <person name="Koszo T."/>
            <person name="Mondo S."/>
            <person name="Kiss B."/>
            <person name="Balint B."/>
            <person name="Kues U."/>
            <person name="Barry K."/>
            <person name="Hegedus J.C."/>
            <person name="Henrissat B."/>
            <person name="Johnson J."/>
            <person name="Lipzen A."/>
            <person name="Ohm R."/>
            <person name="Nagy I."/>
            <person name="Pangilinan J."/>
            <person name="Yan J."/>
            <person name="Xiong Y."/>
            <person name="Grigoriev I.V."/>
            <person name="Hibbett D.S."/>
            <person name="Nagy L.G."/>
        </authorList>
    </citation>
    <scope>NUCLEOTIDE SEQUENCE [LARGE SCALE GENOMIC DNA]</scope>
    <source>
        <strain evidence="2 3">SZMC22713</strain>
    </source>
</reference>